<dbReference type="InterPro" id="IPR036388">
    <property type="entry name" value="WH-like_DNA-bd_sf"/>
</dbReference>
<dbReference type="CDD" id="cd00090">
    <property type="entry name" value="HTH_ARSR"/>
    <property type="match status" value="1"/>
</dbReference>
<proteinExistence type="predicted"/>
<dbReference type="InterPro" id="IPR011991">
    <property type="entry name" value="ArsR-like_HTH"/>
</dbReference>
<dbReference type="Pfam" id="PF09339">
    <property type="entry name" value="HTH_IclR"/>
    <property type="match status" value="1"/>
</dbReference>
<gene>
    <name evidence="2" type="ORF">WPS_04530</name>
</gene>
<dbReference type="Proteomes" id="UP001317532">
    <property type="component" value="Chromosome"/>
</dbReference>
<reference evidence="2 3" key="1">
    <citation type="journal article" date="2022" name="ISME Commun">
        <title>Vulcanimicrobium alpinus gen. nov. sp. nov., the first cultivated representative of the candidate phylum 'Eremiobacterota', is a metabolically versatile aerobic anoxygenic phototroph.</title>
        <authorList>
            <person name="Yabe S."/>
            <person name="Muto K."/>
            <person name="Abe K."/>
            <person name="Yokota A."/>
            <person name="Staudigel H."/>
            <person name="Tebo B.M."/>
        </authorList>
    </citation>
    <scope>NUCLEOTIDE SEQUENCE [LARGE SCALE GENOMIC DNA]</scope>
    <source>
        <strain evidence="2 3">WC8-2</strain>
    </source>
</reference>
<keyword evidence="3" id="KW-1185">Reference proteome</keyword>
<dbReference type="GO" id="GO:0003677">
    <property type="term" value="F:DNA binding"/>
    <property type="evidence" value="ECO:0007669"/>
    <property type="project" value="InterPro"/>
</dbReference>
<accession>A0AAN1XSX6</accession>
<dbReference type="EMBL" id="AP025523">
    <property type="protein sequence ID" value="BDE05177.1"/>
    <property type="molecule type" value="Genomic_DNA"/>
</dbReference>
<dbReference type="Gene3D" id="1.10.10.10">
    <property type="entry name" value="Winged helix-like DNA-binding domain superfamily/Winged helix DNA-binding domain"/>
    <property type="match status" value="1"/>
</dbReference>
<dbReference type="SUPFAM" id="SSF46785">
    <property type="entry name" value="Winged helix' DNA-binding domain"/>
    <property type="match status" value="1"/>
</dbReference>
<evidence type="ECO:0000313" key="2">
    <source>
        <dbReference type="EMBL" id="BDE05177.1"/>
    </source>
</evidence>
<feature type="domain" description="HTH iclR-type" evidence="1">
    <location>
        <begin position="18"/>
        <end position="62"/>
    </location>
</feature>
<name>A0AAN1XSX6_UNVUL</name>
<dbReference type="GO" id="GO:0006355">
    <property type="term" value="P:regulation of DNA-templated transcription"/>
    <property type="evidence" value="ECO:0007669"/>
    <property type="project" value="InterPro"/>
</dbReference>
<dbReference type="AlphaFoldDB" id="A0AAN1XSX6"/>
<dbReference type="RefSeq" id="WP_317996239.1">
    <property type="nucleotide sequence ID" value="NZ_AP025523.1"/>
</dbReference>
<evidence type="ECO:0000259" key="1">
    <source>
        <dbReference type="Pfam" id="PF09339"/>
    </source>
</evidence>
<dbReference type="InterPro" id="IPR005471">
    <property type="entry name" value="Tscrpt_reg_IclR_N"/>
</dbReference>
<sequence length="114" mass="13038">MRRDDLRPALFGTAIRDRVLTRLALSENGLHVRELARQIEASPNAVHRVVIALERAGVVVSRPVGSTRLVLLNRRWYGAVELRALLDRLVAAYPEIRDRARAFRERPRRIGKPL</sequence>
<organism evidence="2 3">
    <name type="scientific">Vulcanimicrobium alpinum</name>
    <dbReference type="NCBI Taxonomy" id="3016050"/>
    <lineage>
        <taxon>Bacteria</taxon>
        <taxon>Bacillati</taxon>
        <taxon>Vulcanimicrobiota</taxon>
        <taxon>Vulcanimicrobiia</taxon>
        <taxon>Vulcanimicrobiales</taxon>
        <taxon>Vulcanimicrobiaceae</taxon>
        <taxon>Vulcanimicrobium</taxon>
    </lineage>
</organism>
<dbReference type="KEGG" id="vab:WPS_04530"/>
<protein>
    <recommendedName>
        <fullName evidence="1">HTH iclR-type domain-containing protein</fullName>
    </recommendedName>
</protein>
<evidence type="ECO:0000313" key="3">
    <source>
        <dbReference type="Proteomes" id="UP001317532"/>
    </source>
</evidence>
<dbReference type="InterPro" id="IPR036390">
    <property type="entry name" value="WH_DNA-bd_sf"/>
</dbReference>